<keyword evidence="1" id="KW-1133">Transmembrane helix</keyword>
<accession>A0AAN1NVA2</accession>
<sequence>MFKNALSFIARVGVIVLVMFLCRSQAQPLLEAAFTGDLPPSGWVILGYLGFIGTACALVLPATVVVIVICLISSTADVSKRYMNLILRDVAALPCGR</sequence>
<geneLocation type="plasmid" evidence="3">
    <name>ppv989-94</name>
</geneLocation>
<dbReference type="EMBL" id="CP028352">
    <property type="protein sequence ID" value="AVV39987.1"/>
    <property type="molecule type" value="Genomic_DNA"/>
</dbReference>
<keyword evidence="1" id="KW-0812">Transmembrane</keyword>
<reference evidence="2 3" key="1">
    <citation type="journal article" date="2018" name="Int J Genomics">
        <title>Comparative Genomics Analysis of Plasmid pPV989-94 from a Clinical Isolate of Pantoea vagans PV989.</title>
        <authorList>
            <person name="Xu L."/>
            <person name="Yin M."/>
            <person name="Zhu T."/>
            <person name="Lu J."/>
            <person name="Bao Q."/>
        </authorList>
    </citation>
    <scope>NUCLEOTIDE SEQUENCE [LARGE SCALE GENOMIC DNA]</scope>
    <source>
        <strain evidence="2 3">PV989</strain>
    </source>
</reference>
<dbReference type="Proteomes" id="UP000241538">
    <property type="component" value="Plasmid pPV989-94"/>
</dbReference>
<name>A0AAN1NVA2_9GAMM</name>
<keyword evidence="2" id="KW-0614">Plasmid</keyword>
<evidence type="ECO:0000313" key="2">
    <source>
        <dbReference type="EMBL" id="AVV39987.1"/>
    </source>
</evidence>
<evidence type="ECO:0000256" key="1">
    <source>
        <dbReference type="SAM" id="Phobius"/>
    </source>
</evidence>
<gene>
    <name evidence="2" type="ORF">C9381_22405</name>
</gene>
<organism evidence="2 3">
    <name type="scientific">Pantoea vagans</name>
    <dbReference type="NCBI Taxonomy" id="470934"/>
    <lineage>
        <taxon>Bacteria</taxon>
        <taxon>Pseudomonadati</taxon>
        <taxon>Pseudomonadota</taxon>
        <taxon>Gammaproteobacteria</taxon>
        <taxon>Enterobacterales</taxon>
        <taxon>Erwiniaceae</taxon>
        <taxon>Pantoea</taxon>
    </lineage>
</organism>
<protein>
    <submittedName>
        <fullName evidence="2">Uncharacterized protein</fullName>
    </submittedName>
</protein>
<proteinExistence type="predicted"/>
<feature type="transmembrane region" description="Helical" evidence="1">
    <location>
        <begin position="42"/>
        <end position="72"/>
    </location>
</feature>
<dbReference type="AlphaFoldDB" id="A0AAN1NVA2"/>
<evidence type="ECO:0000313" key="3">
    <source>
        <dbReference type="Proteomes" id="UP000241538"/>
    </source>
</evidence>
<keyword evidence="1" id="KW-0472">Membrane</keyword>